<accession>A0A7L2X7W4</accession>
<sequence>MERLEETLRELLRRMSGQEQRWQEAQRRFSDALNSKLDRLELGPFQKKLEDIWAKIIKDLRDELSVELDNAAAIKQQLLVPYNCLSCDRHLNIQVPGPHIDTLPLFPVLPSSHGARTSTITTEEQAPQHGHRKLVNSKLLKSQTCRYQDISYAPPKDVLRLSKKVGMVK</sequence>
<reference evidence="3 4" key="1">
    <citation type="submission" date="2019-09" db="EMBL/GenBank/DDBJ databases">
        <title>Bird 10,000 Genomes (B10K) Project - Family phase.</title>
        <authorList>
            <person name="Zhang G."/>
        </authorList>
    </citation>
    <scope>NUCLEOTIDE SEQUENCE [LARGE SCALE GENOMIC DNA]</scope>
    <source>
        <strain evidence="3">B10K-DU-002-58</strain>
        <tissue evidence="3">Muscle</tissue>
    </source>
</reference>
<dbReference type="OrthoDB" id="5981048at2759"/>
<evidence type="ECO:0000259" key="2">
    <source>
        <dbReference type="Pfam" id="PF16043"/>
    </source>
</evidence>
<evidence type="ECO:0000313" key="3">
    <source>
        <dbReference type="EMBL" id="NXS78743.1"/>
    </source>
</evidence>
<evidence type="ECO:0000256" key="1">
    <source>
        <dbReference type="SAM" id="Coils"/>
    </source>
</evidence>
<dbReference type="EMBL" id="VZTN01004290">
    <property type="protein sequence ID" value="NXS78743.1"/>
    <property type="molecule type" value="Genomic_DNA"/>
</dbReference>
<feature type="non-terminal residue" evidence="3">
    <location>
        <position position="1"/>
    </location>
</feature>
<comment type="caution">
    <text evidence="3">The sequence shown here is derived from an EMBL/GenBank/DDBJ whole genome shotgun (WGS) entry which is preliminary data.</text>
</comment>
<name>A0A7L2X7W4_9PASS</name>
<dbReference type="AlphaFoldDB" id="A0A7L2X7W4"/>
<feature type="domain" description="DUF4795" evidence="2">
    <location>
        <begin position="1"/>
        <end position="116"/>
    </location>
</feature>
<keyword evidence="4" id="KW-1185">Reference proteome</keyword>
<gene>
    <name evidence="3" type="primary">Qrich2_0</name>
    <name evidence="3" type="ORF">ERPZAN_R14743</name>
</gene>
<protein>
    <submittedName>
        <fullName evidence="3">QRIC2 protein</fullName>
    </submittedName>
</protein>
<dbReference type="Proteomes" id="UP000545329">
    <property type="component" value="Unassembled WGS sequence"/>
</dbReference>
<dbReference type="Pfam" id="PF16043">
    <property type="entry name" value="DUF4795"/>
    <property type="match status" value="1"/>
</dbReference>
<dbReference type="PANTHER" id="PTHR47080">
    <property type="entry name" value="CHROMOSOME 16 OPEN READING FRAME 96"/>
    <property type="match status" value="1"/>
</dbReference>
<evidence type="ECO:0000313" key="4">
    <source>
        <dbReference type="Proteomes" id="UP000545329"/>
    </source>
</evidence>
<dbReference type="InterPro" id="IPR032013">
    <property type="entry name" value="DUF4795"/>
</dbReference>
<organism evidence="3 4">
    <name type="scientific">Erpornis zantholeuca</name>
    <dbReference type="NCBI Taxonomy" id="1112836"/>
    <lineage>
        <taxon>Eukaryota</taxon>
        <taxon>Metazoa</taxon>
        <taxon>Chordata</taxon>
        <taxon>Craniata</taxon>
        <taxon>Vertebrata</taxon>
        <taxon>Euteleostomi</taxon>
        <taxon>Archelosauria</taxon>
        <taxon>Archosauria</taxon>
        <taxon>Dinosauria</taxon>
        <taxon>Saurischia</taxon>
        <taxon>Theropoda</taxon>
        <taxon>Coelurosauria</taxon>
        <taxon>Aves</taxon>
        <taxon>Neognathae</taxon>
        <taxon>Neoaves</taxon>
        <taxon>Telluraves</taxon>
        <taxon>Australaves</taxon>
        <taxon>Passeriformes</taxon>
        <taxon>Sylvioidea</taxon>
        <taxon>Timaliidae</taxon>
        <taxon>Erpornis</taxon>
    </lineage>
</organism>
<dbReference type="PANTHER" id="PTHR47080:SF1">
    <property type="entry name" value="CHROMOSOME 16 OPEN READING FRAME 96"/>
    <property type="match status" value="1"/>
</dbReference>
<feature type="non-terminal residue" evidence="3">
    <location>
        <position position="169"/>
    </location>
</feature>
<keyword evidence="1" id="KW-0175">Coiled coil</keyword>
<proteinExistence type="predicted"/>
<feature type="coiled-coil region" evidence="1">
    <location>
        <begin position="1"/>
        <end position="28"/>
    </location>
</feature>